<protein>
    <submittedName>
        <fullName evidence="4">Ferredoxin oxidoreductase</fullName>
    </submittedName>
</protein>
<dbReference type="STRING" id="229920.ADM99_00740"/>
<name>A0A0N8GM93_9CHLR</name>
<dbReference type="InterPro" id="IPR002869">
    <property type="entry name" value="Pyrv_flavodox_OxRed_cen"/>
</dbReference>
<dbReference type="Pfam" id="PF01855">
    <property type="entry name" value="POR_N"/>
    <property type="match status" value="1"/>
</dbReference>
<dbReference type="RefSeq" id="WP_062423346.1">
    <property type="nucleotide sequence ID" value="NZ_BBYA01000014.1"/>
</dbReference>
<evidence type="ECO:0000259" key="2">
    <source>
        <dbReference type="Pfam" id="PF01558"/>
    </source>
</evidence>
<sequence length="600" mass="67078">MESIINNFNLTVSTINGSGSATANTTLLRALFKMGIPVSGKNIFPSNIQGQPTWFTIRISQAGYLARQEKDDIVVAMNPATIQKEIDSVCPNGVLFYADHIQLPETRTDIHLYPMPVKKIMHEAEISPSVRDYVANMVYVGIVGQILGMDMDKVHLALNFHFKGKDSAVNANWKIVETAANWAQENLKKEDPYKLQSLPALNDFIMADGNTAAALGAIYGGVQFNAWYPITPATGISESLNEYLPQLRRDPETGKDTFVVVQAEDELSAVGMAVGAGFAGLRAMTSTSGPGLSLMSEYLGLAYYSETPIVVWDVQRMGPSTGLPTRTSQGDLTQAYFISHGDTQYVLLFPGSVNECFEFGWRAFDIAERLQMPVIVLSDLDLGMNEWMTRKFEYPDLLMDRGKVLWENDLEKMLRIRNGDWGRYLDIDDDGIPYRTIPGNTHPKSAYLARGTGHDEYAQYSEDNVTWEKGQKRLEKKYHTAKKFVPRPVIQTGPAAAFGIIAYGSTDQAILEARDLLLADGVSTDYCRIRALPFTSEIKRFIEENSKIFVVESNRDGQMFQLLQMTYPGLAEKLVRICHSDGLPLTARWICESIQSYWEK</sequence>
<dbReference type="GO" id="GO:0006979">
    <property type="term" value="P:response to oxidative stress"/>
    <property type="evidence" value="ECO:0007669"/>
    <property type="project" value="TreeGrafter"/>
</dbReference>
<dbReference type="Gene3D" id="3.40.50.920">
    <property type="match status" value="1"/>
</dbReference>
<keyword evidence="5" id="KW-1185">Reference proteome</keyword>
<dbReference type="SUPFAM" id="SSF53323">
    <property type="entry name" value="Pyruvate-ferredoxin oxidoreductase, PFOR, domain III"/>
    <property type="match status" value="1"/>
</dbReference>
<keyword evidence="1" id="KW-0560">Oxidoreductase</keyword>
<dbReference type="Pfam" id="PF01558">
    <property type="entry name" value="POR"/>
    <property type="match status" value="1"/>
</dbReference>
<evidence type="ECO:0000313" key="5">
    <source>
        <dbReference type="Proteomes" id="UP000050430"/>
    </source>
</evidence>
<reference evidence="4 5" key="1">
    <citation type="submission" date="2015-07" db="EMBL/GenBank/DDBJ databases">
        <title>Genome sequence of Leptolinea tardivitalis DSM 16556.</title>
        <authorList>
            <person name="Hemp J."/>
            <person name="Ward L.M."/>
            <person name="Pace L.A."/>
            <person name="Fischer W.W."/>
        </authorList>
    </citation>
    <scope>NUCLEOTIDE SEQUENCE [LARGE SCALE GENOMIC DNA]</scope>
    <source>
        <strain evidence="4 5">YMTK-2</strain>
    </source>
</reference>
<evidence type="ECO:0000313" key="4">
    <source>
        <dbReference type="EMBL" id="KPL74658.1"/>
    </source>
</evidence>
<dbReference type="SUPFAM" id="SSF52518">
    <property type="entry name" value="Thiamin diphosphate-binding fold (THDP-binding)"/>
    <property type="match status" value="1"/>
</dbReference>
<dbReference type="OrthoDB" id="9794954at2"/>
<accession>A0A0N8GM93</accession>
<dbReference type="NCBIfam" id="TIGR03710">
    <property type="entry name" value="OAFO_sf"/>
    <property type="match status" value="1"/>
</dbReference>
<dbReference type="EMBL" id="LGCK01000002">
    <property type="protein sequence ID" value="KPL74658.1"/>
    <property type="molecule type" value="Genomic_DNA"/>
</dbReference>
<feature type="domain" description="Pyruvate flavodoxin/ferredoxin oxidoreductase pyrimidine binding" evidence="3">
    <location>
        <begin position="216"/>
        <end position="380"/>
    </location>
</feature>
<dbReference type="FunFam" id="3.40.50.970:FF:000022">
    <property type="entry name" value="2-oxoglutarate ferredoxin oxidoreductase alpha subunit"/>
    <property type="match status" value="1"/>
</dbReference>
<dbReference type="PANTHER" id="PTHR32154:SF29">
    <property type="entry name" value="BLR6743 PROTEIN"/>
    <property type="match status" value="1"/>
</dbReference>
<dbReference type="CDD" id="cd07034">
    <property type="entry name" value="TPP_PYR_PFOR_IOR-alpha_like"/>
    <property type="match status" value="1"/>
</dbReference>
<comment type="caution">
    <text evidence="4">The sequence shown here is derived from an EMBL/GenBank/DDBJ whole genome shotgun (WGS) entry which is preliminary data.</text>
</comment>
<dbReference type="InterPro" id="IPR029061">
    <property type="entry name" value="THDP-binding"/>
</dbReference>
<dbReference type="Proteomes" id="UP000050430">
    <property type="component" value="Unassembled WGS sequence"/>
</dbReference>
<dbReference type="GO" id="GO:0016903">
    <property type="term" value="F:oxidoreductase activity, acting on the aldehyde or oxo group of donors"/>
    <property type="evidence" value="ECO:0007669"/>
    <property type="project" value="InterPro"/>
</dbReference>
<dbReference type="Gene3D" id="3.40.50.970">
    <property type="match status" value="1"/>
</dbReference>
<dbReference type="InterPro" id="IPR022367">
    <property type="entry name" value="2-oxoacid/accept_OxRdtase_asu"/>
</dbReference>
<evidence type="ECO:0000259" key="3">
    <source>
        <dbReference type="Pfam" id="PF01855"/>
    </source>
</evidence>
<dbReference type="PATRIC" id="fig|229920.5.peg.2961"/>
<dbReference type="Gene3D" id="3.40.920.10">
    <property type="entry name" value="Pyruvate-ferredoxin oxidoreductase, PFOR, domain III"/>
    <property type="match status" value="1"/>
</dbReference>
<dbReference type="InterPro" id="IPR050722">
    <property type="entry name" value="Pyruvate:ferred/Flavod_OxRd"/>
</dbReference>
<dbReference type="AlphaFoldDB" id="A0A0N8GM93"/>
<feature type="domain" description="Pyruvate/ketoisovalerate oxidoreductase catalytic" evidence="2">
    <location>
        <begin position="17"/>
        <end position="180"/>
    </location>
</feature>
<evidence type="ECO:0000256" key="1">
    <source>
        <dbReference type="ARBA" id="ARBA00023002"/>
    </source>
</evidence>
<dbReference type="InterPro" id="IPR009014">
    <property type="entry name" value="Transketo_C/PFOR_II"/>
</dbReference>
<dbReference type="InterPro" id="IPR019752">
    <property type="entry name" value="Pyrv/ketoisovalerate_OxRed_cat"/>
</dbReference>
<dbReference type="PANTHER" id="PTHR32154">
    <property type="entry name" value="PYRUVATE-FLAVODOXIN OXIDOREDUCTASE-RELATED"/>
    <property type="match status" value="1"/>
</dbReference>
<organism evidence="4 5">
    <name type="scientific">Leptolinea tardivitalis</name>
    <dbReference type="NCBI Taxonomy" id="229920"/>
    <lineage>
        <taxon>Bacteria</taxon>
        <taxon>Bacillati</taxon>
        <taxon>Chloroflexota</taxon>
        <taxon>Anaerolineae</taxon>
        <taxon>Anaerolineales</taxon>
        <taxon>Anaerolineaceae</taxon>
        <taxon>Leptolinea</taxon>
    </lineage>
</organism>
<dbReference type="SUPFAM" id="SSF52922">
    <property type="entry name" value="TK C-terminal domain-like"/>
    <property type="match status" value="1"/>
</dbReference>
<proteinExistence type="predicted"/>
<dbReference type="InterPro" id="IPR002880">
    <property type="entry name" value="Pyrv_Fd/Flavodoxin_OxRdtase_N"/>
</dbReference>
<gene>
    <name evidence="4" type="ORF">ADM99_00740</name>
</gene>